<dbReference type="CDD" id="cd12108">
    <property type="entry name" value="Hr-like"/>
    <property type="match status" value="1"/>
</dbReference>
<dbReference type="InterPro" id="IPR012312">
    <property type="entry name" value="Hemerythrin-like"/>
</dbReference>
<dbReference type="Gene3D" id="2.30.110.10">
    <property type="entry name" value="Electron Transport, Fmn-binding Protein, Chain A"/>
    <property type="match status" value="1"/>
</dbReference>
<dbReference type="GO" id="GO:0005886">
    <property type="term" value="C:plasma membrane"/>
    <property type="evidence" value="ECO:0007669"/>
    <property type="project" value="TreeGrafter"/>
</dbReference>
<dbReference type="EMBL" id="FOEF01000013">
    <property type="protein sequence ID" value="SEP49843.1"/>
    <property type="molecule type" value="Genomic_DNA"/>
</dbReference>
<dbReference type="PANTHER" id="PTHR39428">
    <property type="entry name" value="F420H(2)-DEPENDENT QUINONE REDUCTASE RV1261C"/>
    <property type="match status" value="1"/>
</dbReference>
<dbReference type="InterPro" id="IPR012349">
    <property type="entry name" value="Split_barrel_FMN-bd"/>
</dbReference>
<dbReference type="Proteomes" id="UP000198582">
    <property type="component" value="Unassembled WGS sequence"/>
</dbReference>
<evidence type="ECO:0000313" key="5">
    <source>
        <dbReference type="Proteomes" id="UP000198582"/>
    </source>
</evidence>
<feature type="domain" description="Hemerythrin-like" evidence="3">
    <location>
        <begin position="131"/>
        <end position="247"/>
    </location>
</feature>
<evidence type="ECO:0000259" key="3">
    <source>
        <dbReference type="Pfam" id="PF01814"/>
    </source>
</evidence>
<evidence type="ECO:0000256" key="2">
    <source>
        <dbReference type="ARBA" id="ARBA00049106"/>
    </source>
</evidence>
<gene>
    <name evidence="4" type="ORF">SAMN04489732_113219</name>
</gene>
<organism evidence="4 5">
    <name type="scientific">Amycolatopsis saalfeldensis</name>
    <dbReference type="NCBI Taxonomy" id="394193"/>
    <lineage>
        <taxon>Bacteria</taxon>
        <taxon>Bacillati</taxon>
        <taxon>Actinomycetota</taxon>
        <taxon>Actinomycetes</taxon>
        <taxon>Pseudonocardiales</taxon>
        <taxon>Pseudonocardiaceae</taxon>
        <taxon>Amycolatopsis</taxon>
    </lineage>
</organism>
<comment type="similarity">
    <text evidence="1">Belongs to the F420H(2)-dependent quinone reductase family.</text>
</comment>
<dbReference type="NCBIfam" id="TIGR00026">
    <property type="entry name" value="hi_GC_TIGR00026"/>
    <property type="match status" value="1"/>
</dbReference>
<dbReference type="STRING" id="394193.SAMN04489732_113219"/>
<proteinExistence type="inferred from homology"/>
<dbReference type="PANTHER" id="PTHR39428:SF1">
    <property type="entry name" value="F420H(2)-DEPENDENT QUINONE REDUCTASE RV1261C"/>
    <property type="match status" value="1"/>
</dbReference>
<dbReference type="Gene3D" id="1.20.120.520">
    <property type="entry name" value="nmb1532 protein domain like"/>
    <property type="match status" value="1"/>
</dbReference>
<reference evidence="4 5" key="1">
    <citation type="submission" date="2016-10" db="EMBL/GenBank/DDBJ databases">
        <authorList>
            <person name="de Groot N.N."/>
        </authorList>
    </citation>
    <scope>NUCLEOTIDE SEQUENCE [LARGE SCALE GENOMIC DNA]</scope>
    <source>
        <strain evidence="4 5">DSM 44993</strain>
    </source>
</reference>
<sequence length="257" mass="27953">MDLITTFREHPERMPGLAVLTTTGAKTGLRRESLLGYLEFDGTGVVVASAAGAARNPDWFHNIRSNPRVTVETGDTTYDAYAGIPPAPERDNLFARVVEAAPGYAEYQAKATRVIPVVVLHRLDRVKGMGDWLVEVHRWLRDELNSLRAQAIDGAVRLSPPDLRAHCAGFCTALARHHGGEDAATFPMLAERFPALAAELAELTAQHTTVARIQRELRAAVDVAELDRLAAELDAHFAHEERTVVTALNAIADAPPG</sequence>
<dbReference type="GO" id="GO:0070967">
    <property type="term" value="F:coenzyme F420 binding"/>
    <property type="evidence" value="ECO:0007669"/>
    <property type="project" value="TreeGrafter"/>
</dbReference>
<dbReference type="InterPro" id="IPR004378">
    <property type="entry name" value="F420H2_quin_Rdtase"/>
</dbReference>
<keyword evidence="5" id="KW-1185">Reference proteome</keyword>
<dbReference type="Pfam" id="PF04075">
    <property type="entry name" value="F420H2_quin_red"/>
    <property type="match status" value="1"/>
</dbReference>
<dbReference type="GO" id="GO:0016491">
    <property type="term" value="F:oxidoreductase activity"/>
    <property type="evidence" value="ECO:0007669"/>
    <property type="project" value="InterPro"/>
</dbReference>
<dbReference type="RefSeq" id="WP_177231579.1">
    <property type="nucleotide sequence ID" value="NZ_FOEF01000013.1"/>
</dbReference>
<name>A0A1H8YCX0_9PSEU</name>
<dbReference type="AlphaFoldDB" id="A0A1H8YCX0"/>
<accession>A0A1H8YCX0</accession>
<evidence type="ECO:0000256" key="1">
    <source>
        <dbReference type="ARBA" id="ARBA00008710"/>
    </source>
</evidence>
<dbReference type="SUPFAM" id="SSF50475">
    <property type="entry name" value="FMN-binding split barrel"/>
    <property type="match status" value="1"/>
</dbReference>
<evidence type="ECO:0000313" key="4">
    <source>
        <dbReference type="EMBL" id="SEP49843.1"/>
    </source>
</evidence>
<protein>
    <submittedName>
        <fullName evidence="4">Deazaflavin-dependent oxidoreductase, nitroreductase family</fullName>
    </submittedName>
</protein>
<comment type="catalytic activity">
    <reaction evidence="2">
        <text>oxidized coenzyme F420-(gamma-L-Glu)(n) + a quinol + H(+) = reduced coenzyme F420-(gamma-L-Glu)(n) + a quinone</text>
        <dbReference type="Rhea" id="RHEA:39663"/>
        <dbReference type="Rhea" id="RHEA-COMP:12939"/>
        <dbReference type="Rhea" id="RHEA-COMP:14378"/>
        <dbReference type="ChEBI" id="CHEBI:15378"/>
        <dbReference type="ChEBI" id="CHEBI:24646"/>
        <dbReference type="ChEBI" id="CHEBI:132124"/>
        <dbReference type="ChEBI" id="CHEBI:133980"/>
        <dbReference type="ChEBI" id="CHEBI:139511"/>
    </reaction>
</comment>
<dbReference type="Pfam" id="PF01814">
    <property type="entry name" value="Hemerythrin"/>
    <property type="match status" value="1"/>
</dbReference>